<dbReference type="EMBL" id="DWXX01000094">
    <property type="protein sequence ID" value="HJB59089.1"/>
    <property type="molecule type" value="Genomic_DNA"/>
</dbReference>
<dbReference type="GO" id="GO:0015562">
    <property type="term" value="F:efflux transmembrane transporter activity"/>
    <property type="evidence" value="ECO:0007669"/>
    <property type="project" value="TreeGrafter"/>
</dbReference>
<organism evidence="7 8">
    <name type="scientific">Candidatus Faecalibacterium faecipullorum</name>
    <dbReference type="NCBI Taxonomy" id="2838578"/>
    <lineage>
        <taxon>Bacteria</taxon>
        <taxon>Bacillati</taxon>
        <taxon>Bacillota</taxon>
        <taxon>Clostridia</taxon>
        <taxon>Eubacteriales</taxon>
        <taxon>Oscillospiraceae</taxon>
        <taxon>Faecalibacterium</taxon>
    </lineage>
</organism>
<evidence type="ECO:0000313" key="7">
    <source>
        <dbReference type="EMBL" id="HJB59089.1"/>
    </source>
</evidence>
<comment type="caution">
    <text evidence="7">The sequence shown here is derived from an EMBL/GenBank/DDBJ whole genome shotgun (WGS) entry which is preliminary data.</text>
</comment>
<dbReference type="Pfam" id="PF25990">
    <property type="entry name" value="Beta-barrel_YknX"/>
    <property type="match status" value="1"/>
</dbReference>
<feature type="domain" description="CzcB-like barrel-sandwich hybrid" evidence="5">
    <location>
        <begin position="279"/>
        <end position="369"/>
    </location>
</feature>
<dbReference type="Gene3D" id="1.10.287.470">
    <property type="entry name" value="Helix hairpin bin"/>
    <property type="match status" value="1"/>
</dbReference>
<dbReference type="InterPro" id="IPR058636">
    <property type="entry name" value="Beta-barrel_YknX"/>
</dbReference>
<keyword evidence="1" id="KW-0175">Coiled coil</keyword>
<keyword evidence="3" id="KW-0472">Membrane</keyword>
<evidence type="ECO:0000259" key="5">
    <source>
        <dbReference type="Pfam" id="PF25973"/>
    </source>
</evidence>
<protein>
    <submittedName>
        <fullName evidence="7">HlyD family efflux transporter periplasmic adaptor subunit</fullName>
    </submittedName>
</protein>
<evidence type="ECO:0000259" key="4">
    <source>
        <dbReference type="Pfam" id="PF25917"/>
    </source>
</evidence>
<feature type="transmembrane region" description="Helical" evidence="3">
    <location>
        <begin position="34"/>
        <end position="52"/>
    </location>
</feature>
<dbReference type="SUPFAM" id="SSF111369">
    <property type="entry name" value="HlyD-like secretion proteins"/>
    <property type="match status" value="2"/>
</dbReference>
<dbReference type="InterPro" id="IPR058647">
    <property type="entry name" value="BSH_CzcB-like"/>
</dbReference>
<feature type="coiled-coil region" evidence="1">
    <location>
        <begin position="317"/>
        <end position="344"/>
    </location>
</feature>
<dbReference type="Pfam" id="PF25973">
    <property type="entry name" value="BSH_CzcB"/>
    <property type="match status" value="1"/>
</dbReference>
<evidence type="ECO:0000256" key="1">
    <source>
        <dbReference type="SAM" id="Coils"/>
    </source>
</evidence>
<name>A0A9D2MF82_9FIRM</name>
<dbReference type="PANTHER" id="PTHR30469:SF33">
    <property type="entry name" value="SLR1207 PROTEIN"/>
    <property type="match status" value="1"/>
</dbReference>
<gene>
    <name evidence="7" type="ORF">H9771_05470</name>
</gene>
<feature type="region of interest" description="Disordered" evidence="2">
    <location>
        <begin position="1"/>
        <end position="24"/>
    </location>
</feature>
<reference evidence="7" key="1">
    <citation type="journal article" date="2021" name="PeerJ">
        <title>Extensive microbial diversity within the chicken gut microbiome revealed by metagenomics and culture.</title>
        <authorList>
            <person name="Gilroy R."/>
            <person name="Ravi A."/>
            <person name="Getino M."/>
            <person name="Pursley I."/>
            <person name="Horton D.L."/>
            <person name="Alikhan N.F."/>
            <person name="Baker D."/>
            <person name="Gharbi K."/>
            <person name="Hall N."/>
            <person name="Watson M."/>
            <person name="Adriaenssens E.M."/>
            <person name="Foster-Nyarko E."/>
            <person name="Jarju S."/>
            <person name="Secka A."/>
            <person name="Antonio M."/>
            <person name="Oren A."/>
            <person name="Chaudhuri R.R."/>
            <person name="La Ragione R."/>
            <person name="Hildebrand F."/>
            <person name="Pallen M.J."/>
        </authorList>
    </citation>
    <scope>NUCLEOTIDE SEQUENCE</scope>
    <source>
        <strain evidence="7">ChiHjej9B8-13557</strain>
    </source>
</reference>
<dbReference type="Proteomes" id="UP000824211">
    <property type="component" value="Unassembled WGS sequence"/>
</dbReference>
<dbReference type="Gene3D" id="2.40.30.170">
    <property type="match status" value="2"/>
</dbReference>
<dbReference type="InterPro" id="IPR058625">
    <property type="entry name" value="MdtA-like_BSH"/>
</dbReference>
<keyword evidence="3" id="KW-0812">Transmembrane</keyword>
<evidence type="ECO:0000256" key="2">
    <source>
        <dbReference type="SAM" id="MobiDB-lite"/>
    </source>
</evidence>
<feature type="domain" description="Multidrug resistance protein MdtA-like barrel-sandwich hybrid" evidence="4">
    <location>
        <begin position="92"/>
        <end position="181"/>
    </location>
</feature>
<dbReference type="GO" id="GO:1990281">
    <property type="term" value="C:efflux pump complex"/>
    <property type="evidence" value="ECO:0007669"/>
    <property type="project" value="TreeGrafter"/>
</dbReference>
<evidence type="ECO:0000313" key="8">
    <source>
        <dbReference type="Proteomes" id="UP000824211"/>
    </source>
</evidence>
<keyword evidence="3" id="KW-1133">Transmembrane helix</keyword>
<dbReference type="PANTHER" id="PTHR30469">
    <property type="entry name" value="MULTIDRUG RESISTANCE PROTEIN MDTA"/>
    <property type="match status" value="1"/>
</dbReference>
<evidence type="ECO:0000256" key="3">
    <source>
        <dbReference type="SAM" id="Phobius"/>
    </source>
</evidence>
<evidence type="ECO:0000259" key="6">
    <source>
        <dbReference type="Pfam" id="PF25990"/>
    </source>
</evidence>
<reference evidence="7" key="2">
    <citation type="submission" date="2021-04" db="EMBL/GenBank/DDBJ databases">
        <authorList>
            <person name="Gilroy R."/>
        </authorList>
    </citation>
    <scope>NUCLEOTIDE SEQUENCE</scope>
    <source>
        <strain evidence="7">ChiHjej9B8-13557</strain>
    </source>
</reference>
<accession>A0A9D2MF82</accession>
<dbReference type="Gene3D" id="2.40.420.20">
    <property type="match status" value="1"/>
</dbReference>
<dbReference type="Gene3D" id="2.40.50.100">
    <property type="match status" value="2"/>
</dbReference>
<feature type="domain" description="YknX-like beta-barrel" evidence="6">
    <location>
        <begin position="384"/>
        <end position="455"/>
    </location>
</feature>
<sequence length="568" mass="57362">MQGGADMFRNKPQQGEGAQPASPGRARAFLRRRWPAVVLVCAALAAAGVWAGQLRASEVSGTVSYIEVTPARRSITNIYSESGTLSAAESYQVKSLVRGDVLTADFEEGDTVAEGDVLFTIDSADAVNSVERAQLTLSQAQRDYEDAAGAGLVRSDIAGTVVSISAAPGEVVAAGQEVAAVRDDSVLLLTVAFPAADAAGFAVGQPAEVTLDGTYERLTGAVRSVSGADTQSGGSMLVRQVTIAVPNAGALTASQAATASVNGVSALGSARLAYQNAQTLTAPADGVVAALCVSEGSRVWAGSAILELTSDSLTRQLEAAADSLRSAELSMADAENTLDDYTITAPISGTVIYKGVQAGETIGADTSASEVLCIIHDLDYLEMEIAVDELDILTIQEGQQAAIVADALEDETFTGVVTNVSSNGTTTGGTTTYPVTIRIDDYGALMPGMNATASIVVESAEDALSIPNGAVVRGGYVLVTADSPSAANAADLAAPDGYVYVRVETGVSDDDYIEVTGGLTEADTVAYDADAAALALSDGSGMMGGMPGGMPGGGMGGMGGGAPGGGPR</sequence>
<dbReference type="Pfam" id="PF25917">
    <property type="entry name" value="BSH_RND"/>
    <property type="match status" value="1"/>
</dbReference>
<proteinExistence type="predicted"/>
<dbReference type="AlphaFoldDB" id="A0A9D2MF82"/>